<dbReference type="Proteomes" id="UP000050795">
    <property type="component" value="Unassembled WGS sequence"/>
</dbReference>
<reference evidence="7" key="1">
    <citation type="submission" date="2022-06" db="EMBL/GenBank/DDBJ databases">
        <authorList>
            <person name="Berger JAMES D."/>
            <person name="Berger JAMES D."/>
        </authorList>
    </citation>
    <scope>NUCLEOTIDE SEQUENCE [LARGE SCALE GENOMIC DNA]</scope>
</reference>
<evidence type="ECO:0000256" key="5">
    <source>
        <dbReference type="SAM" id="Phobius"/>
    </source>
</evidence>
<dbReference type="PANTHER" id="PTHR24366:SF161">
    <property type="entry name" value="TIR DOMAIN-CONTAINING PROTEIN"/>
    <property type="match status" value="1"/>
</dbReference>
<keyword evidence="3" id="KW-0677">Repeat</keyword>
<dbReference type="AlphaFoldDB" id="A0AA85JER5"/>
<keyword evidence="2 6" id="KW-0732">Signal</keyword>
<feature type="region of interest" description="Disordered" evidence="4">
    <location>
        <begin position="400"/>
        <end position="444"/>
    </location>
</feature>
<keyword evidence="5" id="KW-1133">Transmembrane helix</keyword>
<evidence type="ECO:0008006" key="9">
    <source>
        <dbReference type="Google" id="ProtNLM"/>
    </source>
</evidence>
<dbReference type="WBParaSite" id="TREG1_27070.1">
    <property type="protein sequence ID" value="TREG1_27070.1"/>
    <property type="gene ID" value="TREG1_27070"/>
</dbReference>
<keyword evidence="5" id="KW-0472">Membrane</keyword>
<evidence type="ECO:0000256" key="1">
    <source>
        <dbReference type="ARBA" id="ARBA00022614"/>
    </source>
</evidence>
<sequence length="444" mass="49896">MLFSSASFIVTHSLFRHLLVLFLYYSASCVKGISGNCETAQSVIICTNEFPSSQFLNNLTGKYELIIKSVKTKLNIKSFEKYQGAKITRLQIEKSTLFSIEPKFFATFSGDSLERLSLSNVDGTYRLDAQSLAGLSEKLKFLRINDHNLNINNNIDDFVILNKLTSLYLVRTQLTSLPDNFKQMLTHLEDINLSENMLTYMPWKSLAERIQNDQFLKIQLGKNLWNCDCGIKPLVELKPEAKAKIYEFRCHTPENLKSRELSGLAVEDICSEELSNSGGLSGDDYTGNNNENHAGIDNYNNPTGQNYPGKINNIDDVSSGKDLKSVNTRGQNEQVLSTAGGLSTEMITVIVAIIAVVLVVIIALIAYSVRKRSQRRKQQERNLGVSHKTNSYCAVIEHNPSSRMQSEKQVFSHSPYNNHSRGISQPEKEPLAPGYNNNYRDGRL</sequence>
<evidence type="ECO:0000256" key="2">
    <source>
        <dbReference type="ARBA" id="ARBA00022729"/>
    </source>
</evidence>
<feature type="transmembrane region" description="Helical" evidence="5">
    <location>
        <begin position="346"/>
        <end position="369"/>
    </location>
</feature>
<organism evidence="7 8">
    <name type="scientific">Trichobilharzia regenti</name>
    <name type="common">Nasal bird schistosome</name>
    <dbReference type="NCBI Taxonomy" id="157069"/>
    <lineage>
        <taxon>Eukaryota</taxon>
        <taxon>Metazoa</taxon>
        <taxon>Spiralia</taxon>
        <taxon>Lophotrochozoa</taxon>
        <taxon>Platyhelminthes</taxon>
        <taxon>Trematoda</taxon>
        <taxon>Digenea</taxon>
        <taxon>Strigeidida</taxon>
        <taxon>Schistosomatoidea</taxon>
        <taxon>Schistosomatidae</taxon>
        <taxon>Trichobilharzia</taxon>
    </lineage>
</organism>
<keyword evidence="7" id="KW-1185">Reference proteome</keyword>
<accession>A0AA85JER5</accession>
<feature type="compositionally biased region" description="Polar residues" evidence="4">
    <location>
        <begin position="400"/>
        <end position="423"/>
    </location>
</feature>
<evidence type="ECO:0000256" key="4">
    <source>
        <dbReference type="SAM" id="MobiDB-lite"/>
    </source>
</evidence>
<dbReference type="Gene3D" id="3.80.10.10">
    <property type="entry name" value="Ribonuclease Inhibitor"/>
    <property type="match status" value="1"/>
</dbReference>
<feature type="region of interest" description="Disordered" evidence="4">
    <location>
        <begin position="280"/>
        <end position="307"/>
    </location>
</feature>
<dbReference type="SUPFAM" id="SSF52058">
    <property type="entry name" value="L domain-like"/>
    <property type="match status" value="1"/>
</dbReference>
<dbReference type="PANTHER" id="PTHR24366">
    <property type="entry name" value="IG(IMMUNOGLOBULIN) AND LRR(LEUCINE RICH REPEAT) DOMAINS"/>
    <property type="match status" value="1"/>
</dbReference>
<proteinExistence type="predicted"/>
<dbReference type="InterPro" id="IPR032675">
    <property type="entry name" value="LRR_dom_sf"/>
</dbReference>
<feature type="signal peptide" evidence="6">
    <location>
        <begin position="1"/>
        <end position="29"/>
    </location>
</feature>
<protein>
    <recommendedName>
        <fullName evidence="9">LRRCT domain-containing protein</fullName>
    </recommendedName>
</protein>
<evidence type="ECO:0000313" key="7">
    <source>
        <dbReference type="Proteomes" id="UP000050795"/>
    </source>
</evidence>
<keyword evidence="5" id="KW-0812">Transmembrane</keyword>
<keyword evidence="1" id="KW-0433">Leucine-rich repeat</keyword>
<reference evidence="8" key="2">
    <citation type="submission" date="2023-11" db="UniProtKB">
        <authorList>
            <consortium name="WormBaseParasite"/>
        </authorList>
    </citation>
    <scope>IDENTIFICATION</scope>
</reference>
<feature type="chain" id="PRO_5041707019" description="LRRCT domain-containing protein" evidence="6">
    <location>
        <begin position="30"/>
        <end position="444"/>
    </location>
</feature>
<name>A0AA85JER5_TRIRE</name>
<evidence type="ECO:0000256" key="3">
    <source>
        <dbReference type="ARBA" id="ARBA00022737"/>
    </source>
</evidence>
<evidence type="ECO:0000256" key="6">
    <source>
        <dbReference type="SAM" id="SignalP"/>
    </source>
</evidence>
<feature type="compositionally biased region" description="Polar residues" evidence="4">
    <location>
        <begin position="286"/>
        <end position="306"/>
    </location>
</feature>
<feature type="compositionally biased region" description="Polar residues" evidence="4">
    <location>
        <begin position="435"/>
        <end position="444"/>
    </location>
</feature>
<evidence type="ECO:0000313" key="8">
    <source>
        <dbReference type="WBParaSite" id="TREG1_27070.1"/>
    </source>
</evidence>